<feature type="coiled-coil region" evidence="1">
    <location>
        <begin position="65"/>
        <end position="92"/>
    </location>
</feature>
<name>A0A3A8HFJ2_9BACT</name>
<organism evidence="2 3">
    <name type="scientific">Corallococcus exercitus</name>
    <dbReference type="NCBI Taxonomy" id="2316736"/>
    <lineage>
        <taxon>Bacteria</taxon>
        <taxon>Pseudomonadati</taxon>
        <taxon>Myxococcota</taxon>
        <taxon>Myxococcia</taxon>
        <taxon>Myxococcales</taxon>
        <taxon>Cystobacterineae</taxon>
        <taxon>Myxococcaceae</taxon>
        <taxon>Corallococcus</taxon>
    </lineage>
</organism>
<evidence type="ECO:0000256" key="1">
    <source>
        <dbReference type="SAM" id="Coils"/>
    </source>
</evidence>
<protein>
    <submittedName>
        <fullName evidence="2">Uncharacterized protein</fullName>
    </submittedName>
</protein>
<dbReference type="RefSeq" id="WP_120530269.1">
    <property type="nucleotide sequence ID" value="NZ_JABFJV010000371.1"/>
</dbReference>
<evidence type="ECO:0000313" key="2">
    <source>
        <dbReference type="EMBL" id="NOK38823.1"/>
    </source>
</evidence>
<gene>
    <name evidence="2" type="ORF">HMI49_37115</name>
</gene>
<comment type="caution">
    <text evidence="2">The sequence shown here is derived from an EMBL/GenBank/DDBJ whole genome shotgun (WGS) entry which is preliminary data.</text>
</comment>
<accession>A0A3A8HFJ2</accession>
<sequence>MGIRDDLKKQALGLSSMAMEKLMADEKRALAVAQAIGRVQRGKQALDRGQEEVMKALHFAPKGDFKAVGKQLAGLKRRLRELDEKLESLSEESSQKMR</sequence>
<proteinExistence type="predicted"/>
<reference evidence="2 3" key="1">
    <citation type="submission" date="2020-05" db="EMBL/GenBank/DDBJ databases">
        <authorList>
            <person name="Whitworth D."/>
        </authorList>
    </citation>
    <scope>NUCLEOTIDE SEQUENCE [LARGE SCALE GENOMIC DNA]</scope>
    <source>
        <strain evidence="2 3">AB043B</strain>
    </source>
</reference>
<keyword evidence="1" id="KW-0175">Coiled coil</keyword>
<dbReference type="Proteomes" id="UP000563426">
    <property type="component" value="Unassembled WGS sequence"/>
</dbReference>
<evidence type="ECO:0000313" key="3">
    <source>
        <dbReference type="Proteomes" id="UP000563426"/>
    </source>
</evidence>
<dbReference type="AlphaFoldDB" id="A0A3A8HFJ2"/>
<keyword evidence="3" id="KW-1185">Reference proteome</keyword>
<dbReference type="OrthoDB" id="5520682at2"/>
<dbReference type="EMBL" id="JABFJV010000371">
    <property type="protein sequence ID" value="NOK38823.1"/>
    <property type="molecule type" value="Genomic_DNA"/>
</dbReference>